<feature type="compositionally biased region" description="Low complexity" evidence="1">
    <location>
        <begin position="301"/>
        <end position="334"/>
    </location>
</feature>
<feature type="compositionally biased region" description="Acidic residues" evidence="1">
    <location>
        <begin position="647"/>
        <end position="658"/>
    </location>
</feature>
<accession>A0A316YS45</accession>
<dbReference type="Proteomes" id="UP000245768">
    <property type="component" value="Unassembled WGS sequence"/>
</dbReference>
<feature type="region of interest" description="Disordered" evidence="1">
    <location>
        <begin position="383"/>
        <end position="432"/>
    </location>
</feature>
<dbReference type="EMBL" id="KZ819635">
    <property type="protein sequence ID" value="PWN92217.1"/>
    <property type="molecule type" value="Genomic_DNA"/>
</dbReference>
<feature type="region of interest" description="Disordered" evidence="1">
    <location>
        <begin position="80"/>
        <end position="370"/>
    </location>
</feature>
<feature type="region of interest" description="Disordered" evidence="1">
    <location>
        <begin position="491"/>
        <end position="532"/>
    </location>
</feature>
<sequence>MSSNPPAKRKVMGRIDLDGAQTPSPKAVPHIGKGSGGMGPMNAARSPISSPPLSRATTSSHVRAKVDMSSLGGVSALAASSSANAPPIHAGTGSVVRSRPPSSASAASSTVNGVGRATSPALIVRAGPFSPHTPRAALTTRPGSPSKLRSEDEGSAALRRPRLRTQSTDMTPPAARIAGSTSSSAQDTTPRSSQYLAAAPHLAQNGVAARHGRAHSTHVGGASPTMMTAKTKVASLQSPPPPTQQQQQQQLLQRRSPSPASSTASSASKSPTIASAAMQHGHPLRMASDDSTASSLDRRTSYGSSSVSASRPSSNLQTPSASSSPPATLSTSTPRTVPGINARSRPPLLNTWSSQSGSASTSEPVTPALLSPGASVATMSLHHRNTSSTQQHQTSFNFYPTTPSADSGHVISPSIESSVASPPLDPAESEAASEAKRNRKILDLEITNKSLLAINAGLEVSKLKQAREIRELKRRLREAISGGVGGGLGRAMGLGAEGGLGLGSGEEEEEEEDDDEEDDEEDEVVFKEDEELEAAHSRCKGLIDAMVQRARESILLKVELPPEVVAAAADSGGEAKAGNRVLHPAEIEQLEKEREGEDGQEEEEDDDDDDDEEEEDTSRMEGSHDTARPEEDSFDKAVHLWSSTEEDKTEEGTEQGVV</sequence>
<dbReference type="PANTHER" id="PTHR38701">
    <property type="entry name" value="CHROMOSOME 8, WHOLE GENOME SHOTGUN SEQUENCE"/>
    <property type="match status" value="1"/>
</dbReference>
<dbReference type="AlphaFoldDB" id="A0A316YS45"/>
<evidence type="ECO:0000313" key="3">
    <source>
        <dbReference type="Proteomes" id="UP000245768"/>
    </source>
</evidence>
<organism evidence="2 3">
    <name type="scientific">Acaromyces ingoldii</name>
    <dbReference type="NCBI Taxonomy" id="215250"/>
    <lineage>
        <taxon>Eukaryota</taxon>
        <taxon>Fungi</taxon>
        <taxon>Dikarya</taxon>
        <taxon>Basidiomycota</taxon>
        <taxon>Ustilaginomycotina</taxon>
        <taxon>Exobasidiomycetes</taxon>
        <taxon>Exobasidiales</taxon>
        <taxon>Cryptobasidiaceae</taxon>
        <taxon>Acaromyces</taxon>
    </lineage>
</organism>
<feature type="compositionally biased region" description="Polar residues" evidence="1">
    <location>
        <begin position="47"/>
        <end position="61"/>
    </location>
</feature>
<feature type="compositionally biased region" description="Polar residues" evidence="1">
    <location>
        <begin position="386"/>
        <end position="405"/>
    </location>
</feature>
<feature type="region of interest" description="Disordered" evidence="1">
    <location>
        <begin position="1"/>
        <end position="62"/>
    </location>
</feature>
<proteinExistence type="predicted"/>
<keyword evidence="3" id="KW-1185">Reference proteome</keyword>
<protein>
    <submittedName>
        <fullName evidence="2">Uncharacterized protein</fullName>
    </submittedName>
</protein>
<gene>
    <name evidence="2" type="ORF">FA10DRAFT_266015</name>
</gene>
<evidence type="ECO:0000313" key="2">
    <source>
        <dbReference type="EMBL" id="PWN92217.1"/>
    </source>
</evidence>
<dbReference type="RefSeq" id="XP_025379415.1">
    <property type="nucleotide sequence ID" value="XM_025521308.1"/>
</dbReference>
<feature type="compositionally biased region" description="Low complexity" evidence="1">
    <location>
        <begin position="353"/>
        <end position="362"/>
    </location>
</feature>
<dbReference type="PANTHER" id="PTHR38701:SF1">
    <property type="entry name" value="UP-REGULATED DURING SEPTATION PROTEIN 1 DOMAIN-CONTAINING PROTEIN"/>
    <property type="match status" value="1"/>
</dbReference>
<feature type="compositionally biased region" description="Polar residues" evidence="1">
    <location>
        <begin position="179"/>
        <end position="195"/>
    </location>
</feature>
<feature type="compositionally biased region" description="Acidic residues" evidence="1">
    <location>
        <begin position="598"/>
        <end position="616"/>
    </location>
</feature>
<feature type="compositionally biased region" description="Basic and acidic residues" evidence="1">
    <location>
        <begin position="617"/>
        <end position="638"/>
    </location>
</feature>
<feature type="compositionally biased region" description="Basic and acidic residues" evidence="1">
    <location>
        <begin position="583"/>
        <end position="597"/>
    </location>
</feature>
<feature type="compositionally biased region" description="Low complexity" evidence="1">
    <location>
        <begin position="244"/>
        <end position="277"/>
    </location>
</feature>
<dbReference type="InParanoid" id="A0A316YS45"/>
<feature type="compositionally biased region" description="Gly residues" evidence="1">
    <location>
        <begin position="491"/>
        <end position="504"/>
    </location>
</feature>
<evidence type="ECO:0000256" key="1">
    <source>
        <dbReference type="SAM" id="MobiDB-lite"/>
    </source>
</evidence>
<name>A0A316YS45_9BASI</name>
<feature type="compositionally biased region" description="Acidic residues" evidence="1">
    <location>
        <begin position="505"/>
        <end position="532"/>
    </location>
</feature>
<feature type="region of interest" description="Disordered" evidence="1">
    <location>
        <begin position="571"/>
        <end position="658"/>
    </location>
</feature>
<dbReference type="STRING" id="215250.A0A316YS45"/>
<dbReference type="GeneID" id="37043224"/>
<dbReference type="OrthoDB" id="2555519at2759"/>
<reference evidence="2 3" key="1">
    <citation type="journal article" date="2018" name="Mol. Biol. Evol.">
        <title>Broad Genomic Sampling Reveals a Smut Pathogenic Ancestry of the Fungal Clade Ustilaginomycotina.</title>
        <authorList>
            <person name="Kijpornyongpan T."/>
            <person name="Mondo S.J."/>
            <person name="Barry K."/>
            <person name="Sandor L."/>
            <person name="Lee J."/>
            <person name="Lipzen A."/>
            <person name="Pangilinan J."/>
            <person name="LaButti K."/>
            <person name="Hainaut M."/>
            <person name="Henrissat B."/>
            <person name="Grigoriev I.V."/>
            <person name="Spatafora J.W."/>
            <person name="Aime M.C."/>
        </authorList>
    </citation>
    <scope>NUCLEOTIDE SEQUENCE [LARGE SCALE GENOMIC DNA]</scope>
    <source>
        <strain evidence="2 3">MCA 4198</strain>
    </source>
</reference>
<feature type="compositionally biased region" description="Low complexity" evidence="1">
    <location>
        <begin position="94"/>
        <end position="109"/>
    </location>
</feature>